<evidence type="ECO:0000313" key="1">
    <source>
        <dbReference type="EMBL" id="GBO42205.1"/>
    </source>
</evidence>
<proteinExistence type="predicted"/>
<organism evidence="1 2">
    <name type="scientific">Araneus ventricosus</name>
    <name type="common">Orbweaver spider</name>
    <name type="synonym">Epeira ventricosa</name>
    <dbReference type="NCBI Taxonomy" id="182803"/>
    <lineage>
        <taxon>Eukaryota</taxon>
        <taxon>Metazoa</taxon>
        <taxon>Ecdysozoa</taxon>
        <taxon>Arthropoda</taxon>
        <taxon>Chelicerata</taxon>
        <taxon>Arachnida</taxon>
        <taxon>Araneae</taxon>
        <taxon>Araneomorphae</taxon>
        <taxon>Entelegynae</taxon>
        <taxon>Araneoidea</taxon>
        <taxon>Araneidae</taxon>
        <taxon>Araneus</taxon>
    </lineage>
</organism>
<dbReference type="EMBL" id="BGPR01068183">
    <property type="protein sequence ID" value="GBO42205.1"/>
    <property type="molecule type" value="Genomic_DNA"/>
</dbReference>
<reference evidence="1 2" key="1">
    <citation type="journal article" date="2019" name="Sci. Rep.">
        <title>Orb-weaving spider Araneus ventricosus genome elucidates the spidroin gene catalogue.</title>
        <authorList>
            <person name="Kono N."/>
            <person name="Nakamura H."/>
            <person name="Ohtoshi R."/>
            <person name="Moran D.A.P."/>
            <person name="Shinohara A."/>
            <person name="Yoshida Y."/>
            <person name="Fujiwara M."/>
            <person name="Mori M."/>
            <person name="Tomita M."/>
            <person name="Arakawa K."/>
        </authorList>
    </citation>
    <scope>NUCLEOTIDE SEQUENCE [LARGE SCALE GENOMIC DNA]</scope>
</reference>
<gene>
    <name evidence="1" type="ORF">AVEN_221874_1</name>
</gene>
<keyword evidence="2" id="KW-1185">Reference proteome</keyword>
<evidence type="ECO:0000313" key="2">
    <source>
        <dbReference type="Proteomes" id="UP000499080"/>
    </source>
</evidence>
<comment type="caution">
    <text evidence="1">The sequence shown here is derived from an EMBL/GenBank/DDBJ whole genome shotgun (WGS) entry which is preliminary data.</text>
</comment>
<dbReference type="Proteomes" id="UP000499080">
    <property type="component" value="Unassembled WGS sequence"/>
</dbReference>
<sequence length="102" mass="11586">MEQSCSNLALQIYKLAANLTPQECKFDTSYCKRRSHHASNLQQACCVKLIGNCSKNRVRRRTPDNPLPKPITLATQQAGPRFPKTEYVNISCIYTSYFKLSS</sequence>
<protein>
    <submittedName>
        <fullName evidence="1">Uncharacterized protein</fullName>
    </submittedName>
</protein>
<dbReference type="AlphaFoldDB" id="A0A4Y2WXR3"/>
<name>A0A4Y2WXR3_ARAVE</name>
<accession>A0A4Y2WXR3</accession>